<evidence type="ECO:0000256" key="4">
    <source>
        <dbReference type="ARBA" id="ARBA00023026"/>
    </source>
</evidence>
<dbReference type="GO" id="GO:0008061">
    <property type="term" value="F:chitin binding"/>
    <property type="evidence" value="ECO:0007669"/>
    <property type="project" value="UniProtKB-KW"/>
</dbReference>
<organism evidence="7 8">
    <name type="scientific">Talaromyces islandicus</name>
    <name type="common">Penicillium islandicum</name>
    <dbReference type="NCBI Taxonomy" id="28573"/>
    <lineage>
        <taxon>Eukaryota</taxon>
        <taxon>Fungi</taxon>
        <taxon>Dikarya</taxon>
        <taxon>Ascomycota</taxon>
        <taxon>Pezizomycotina</taxon>
        <taxon>Eurotiomycetes</taxon>
        <taxon>Eurotiomycetidae</taxon>
        <taxon>Eurotiales</taxon>
        <taxon>Trichocomaceae</taxon>
        <taxon>Talaromyces</taxon>
        <taxon>Talaromyces sect. Islandici</taxon>
    </lineage>
</organism>
<feature type="signal peptide" evidence="5">
    <location>
        <begin position="1"/>
        <end position="19"/>
    </location>
</feature>
<dbReference type="InterPro" id="IPR017853">
    <property type="entry name" value="GH"/>
</dbReference>
<dbReference type="GO" id="GO:0005975">
    <property type="term" value="P:carbohydrate metabolic process"/>
    <property type="evidence" value="ECO:0007669"/>
    <property type="project" value="InterPro"/>
</dbReference>
<dbReference type="GO" id="GO:0008843">
    <property type="term" value="F:endochitinase activity"/>
    <property type="evidence" value="ECO:0007669"/>
    <property type="project" value="UniProtKB-EC"/>
</dbReference>
<dbReference type="PANTHER" id="PTHR47700:SF2">
    <property type="entry name" value="CHITINASE"/>
    <property type="match status" value="1"/>
</dbReference>
<dbReference type="SMART" id="SM00636">
    <property type="entry name" value="Glyco_18"/>
    <property type="match status" value="1"/>
</dbReference>
<evidence type="ECO:0000259" key="6">
    <source>
        <dbReference type="SMART" id="SM00636"/>
    </source>
</evidence>
<dbReference type="AlphaFoldDB" id="A0A0U1MAL2"/>
<dbReference type="InterPro" id="IPR011583">
    <property type="entry name" value="Chitinase_II/V-like_cat"/>
</dbReference>
<proteinExistence type="inferred from homology"/>
<keyword evidence="3" id="KW-0147">Chitin-binding</keyword>
<feature type="chain" id="PRO_5006711747" description="chitinase" evidence="5">
    <location>
        <begin position="20"/>
        <end position="697"/>
    </location>
</feature>
<keyword evidence="4" id="KW-0843">Virulence</keyword>
<sequence>MRILLPVLLALASYGISQGHQDDHGKRNDAKLLPEFIPVPQLPKNSSSALPPLYQPYSKNKPKFQNEALIRQLSEHPGQRLDHLDPDPGSLRKRDLPAGTCAPGHFDVLDMEPSVDWFNFVSYDIHGVWNSSDKFTGPDIRPHINLIEINDGLSLMWRARINPSKVVLGLGWYGRSFTLTDPFCTMPNDVAQFTTGSTAGECTGSSGTLSNAKIKRLLRDGTGTESYDATAGVRWLTFNTNQWVSFDDGVTMQQKLAFATLADRSGQHSWREYKINEVMGIGTANGVTKAAAASFKEQMANATLQNAIASSCYWSLFGGTCTTGYFDVTEARGQIAGFQQNSESRWAPANGRVSGAWECLAHRHADSKATIVARNSNSYERNDGEQIEDLTCTGGFQAYCCTGFVPSSITNSGNLLLYGQTPVLSKRDGSNHGLSLYVRDHALEKRTFSPACYSPDWDLSLADTIPAALLAPFTFGLSIAAERATCALTTAAAVATTTIVSFSIISIIGWIFGVSPSEPNIGVPTTIAGKASAFGPLPGSRGSGSGKHSIYAYSFDEQAANSLFWATYTYTEQSGTTSTSTPVDHGFRVLDDDPRGLLGNGKQDAYLNPDYDNLLFVDLDGKPIDGRTCDIIYEDDDPHSEVRIVLDEKGNVVDMYTGDPDAGLFTREALNSFNSDRVTVDPTTVTVMTGVVAGSES</sequence>
<evidence type="ECO:0000313" key="8">
    <source>
        <dbReference type="Proteomes" id="UP000054383"/>
    </source>
</evidence>
<dbReference type="Proteomes" id="UP000054383">
    <property type="component" value="Unassembled WGS sequence"/>
</dbReference>
<dbReference type="OrthoDB" id="73875at2759"/>
<reference evidence="7 8" key="1">
    <citation type="submission" date="2015-04" db="EMBL/GenBank/DDBJ databases">
        <authorList>
            <person name="Syromyatnikov M.Y."/>
            <person name="Popov V.N."/>
        </authorList>
    </citation>
    <scope>NUCLEOTIDE SEQUENCE [LARGE SCALE GENOMIC DNA]</scope>
    <source>
        <strain evidence="7">WF-38-12</strain>
    </source>
</reference>
<evidence type="ECO:0000256" key="2">
    <source>
        <dbReference type="ARBA" id="ARBA00012729"/>
    </source>
</evidence>
<dbReference type="EC" id="3.2.1.14" evidence="2"/>
<dbReference type="Gene3D" id="3.20.20.80">
    <property type="entry name" value="Glycosidases"/>
    <property type="match status" value="1"/>
</dbReference>
<evidence type="ECO:0000256" key="5">
    <source>
        <dbReference type="SAM" id="SignalP"/>
    </source>
</evidence>
<evidence type="ECO:0000313" key="7">
    <source>
        <dbReference type="EMBL" id="CRG92683.1"/>
    </source>
</evidence>
<dbReference type="STRING" id="28573.A0A0U1MAL2"/>
<evidence type="ECO:0000256" key="1">
    <source>
        <dbReference type="ARBA" id="ARBA00008682"/>
    </source>
</evidence>
<dbReference type="InterPro" id="IPR001223">
    <property type="entry name" value="Glyco_hydro18_cat"/>
</dbReference>
<dbReference type="SUPFAM" id="SSF54556">
    <property type="entry name" value="Chitinase insertion domain"/>
    <property type="match status" value="1"/>
</dbReference>
<name>A0A0U1MAL2_TALIS</name>
<keyword evidence="5" id="KW-0732">Signal</keyword>
<dbReference type="Pfam" id="PF00704">
    <property type="entry name" value="Glyco_hydro_18"/>
    <property type="match status" value="1"/>
</dbReference>
<dbReference type="InterPro" id="IPR053214">
    <property type="entry name" value="LysM12-like"/>
</dbReference>
<dbReference type="PANTHER" id="PTHR47700">
    <property type="entry name" value="V CHITINASE, PUTATIVE (AFU_ORTHOLOGUE AFUA_6G13720)-RELATED"/>
    <property type="match status" value="1"/>
</dbReference>
<dbReference type="SUPFAM" id="SSF51445">
    <property type="entry name" value="(Trans)glycosidases"/>
    <property type="match status" value="1"/>
</dbReference>
<accession>A0A0U1MAL2</accession>
<dbReference type="EMBL" id="CVMT01000013">
    <property type="protein sequence ID" value="CRG92683.1"/>
    <property type="molecule type" value="Genomic_DNA"/>
</dbReference>
<keyword evidence="8" id="KW-1185">Reference proteome</keyword>
<evidence type="ECO:0000256" key="3">
    <source>
        <dbReference type="ARBA" id="ARBA00022669"/>
    </source>
</evidence>
<dbReference type="InterPro" id="IPR029070">
    <property type="entry name" value="Chitinase_insertion_sf"/>
</dbReference>
<protein>
    <recommendedName>
        <fullName evidence="2">chitinase</fullName>
        <ecNumber evidence="2">3.2.1.14</ecNumber>
    </recommendedName>
</protein>
<feature type="domain" description="Chitinase II/V-like catalytic" evidence="6">
    <location>
        <begin position="9"/>
        <end position="263"/>
    </location>
</feature>
<gene>
    <name evidence="7" type="ORF">PISL3812_09747</name>
</gene>
<comment type="similarity">
    <text evidence="1">Belongs to the glycosyl hydrolase 18 family. Chitinase class V subfamily.</text>
</comment>